<evidence type="ECO:0000256" key="6">
    <source>
        <dbReference type="RuleBase" id="RU364082"/>
    </source>
</evidence>
<dbReference type="EMBL" id="CP025704">
    <property type="protein sequence ID" value="AUN96694.1"/>
    <property type="molecule type" value="Genomic_DNA"/>
</dbReference>
<dbReference type="UniPathway" id="UPA00124"/>
<keyword evidence="6" id="KW-0521">NADP</keyword>
<accession>A0A2K9NPJ6</accession>
<dbReference type="GO" id="GO:0048270">
    <property type="term" value="F:methionine adenosyltransferase regulator activity"/>
    <property type="evidence" value="ECO:0007669"/>
    <property type="project" value="TreeGrafter"/>
</dbReference>
<keyword evidence="6" id="KW-0560">Oxidoreductase</keyword>
<keyword evidence="8" id="KW-1185">Reference proteome</keyword>
<evidence type="ECO:0000256" key="5">
    <source>
        <dbReference type="ARBA" id="ARBA00048200"/>
    </source>
</evidence>
<dbReference type="Pfam" id="PF04321">
    <property type="entry name" value="RmlD_sub_bind"/>
    <property type="match status" value="1"/>
</dbReference>
<evidence type="ECO:0000313" key="8">
    <source>
        <dbReference type="Proteomes" id="UP000235584"/>
    </source>
</evidence>
<evidence type="ECO:0000313" key="7">
    <source>
        <dbReference type="EMBL" id="AUN96694.1"/>
    </source>
</evidence>
<dbReference type="Proteomes" id="UP000235584">
    <property type="component" value="Chromosome"/>
</dbReference>
<dbReference type="SUPFAM" id="SSF51735">
    <property type="entry name" value="NAD(P)-binding Rossmann-fold domains"/>
    <property type="match status" value="1"/>
</dbReference>
<dbReference type="PANTHER" id="PTHR10491:SF4">
    <property type="entry name" value="METHIONINE ADENOSYLTRANSFERASE 2 SUBUNIT BETA"/>
    <property type="match status" value="1"/>
</dbReference>
<comment type="catalytic activity">
    <reaction evidence="5">
        <text>dTDP-beta-L-rhamnose + NADP(+) = dTDP-4-dehydro-beta-L-rhamnose + NADPH + H(+)</text>
        <dbReference type="Rhea" id="RHEA:21796"/>
        <dbReference type="ChEBI" id="CHEBI:15378"/>
        <dbReference type="ChEBI" id="CHEBI:57510"/>
        <dbReference type="ChEBI" id="CHEBI:57783"/>
        <dbReference type="ChEBI" id="CHEBI:58349"/>
        <dbReference type="ChEBI" id="CHEBI:62830"/>
        <dbReference type="EC" id="1.1.1.133"/>
    </reaction>
</comment>
<dbReference type="GO" id="GO:0008831">
    <property type="term" value="F:dTDP-4-dehydrorhamnose reductase activity"/>
    <property type="evidence" value="ECO:0007669"/>
    <property type="project" value="UniProtKB-EC"/>
</dbReference>
<dbReference type="GO" id="GO:0006556">
    <property type="term" value="P:S-adenosylmethionine biosynthetic process"/>
    <property type="evidence" value="ECO:0007669"/>
    <property type="project" value="TreeGrafter"/>
</dbReference>
<dbReference type="RefSeq" id="WP_102241989.1">
    <property type="nucleotide sequence ID" value="NZ_CP025704.1"/>
</dbReference>
<dbReference type="GO" id="GO:0048269">
    <property type="term" value="C:methionine adenosyltransferase complex"/>
    <property type="evidence" value="ECO:0007669"/>
    <property type="project" value="TreeGrafter"/>
</dbReference>
<name>A0A2K9NPJ6_BACTC</name>
<dbReference type="Gene3D" id="3.40.50.720">
    <property type="entry name" value="NAD(P)-binding Rossmann-like Domain"/>
    <property type="match status" value="1"/>
</dbReference>
<dbReference type="KEGG" id="bsto:C0V70_00930"/>
<protein>
    <recommendedName>
        <fullName evidence="4 6">dTDP-4-dehydrorhamnose reductase</fullName>
        <ecNumber evidence="3 6">1.1.1.133</ecNumber>
    </recommendedName>
</protein>
<evidence type="ECO:0000256" key="3">
    <source>
        <dbReference type="ARBA" id="ARBA00012929"/>
    </source>
</evidence>
<gene>
    <name evidence="7" type="ORF">C0V70_00930</name>
</gene>
<evidence type="ECO:0000256" key="2">
    <source>
        <dbReference type="ARBA" id="ARBA00010944"/>
    </source>
</evidence>
<reference evidence="7 8" key="1">
    <citation type="submission" date="2018-01" db="EMBL/GenBank/DDBJ databases">
        <title>Complete genome sequence of Bacteriovorax stolpii DSM12778.</title>
        <authorList>
            <person name="Tang B."/>
            <person name="Chang J."/>
        </authorList>
    </citation>
    <scope>NUCLEOTIDE SEQUENCE [LARGE SCALE GENOMIC DNA]</scope>
    <source>
        <strain evidence="7 8">DSM 12778</strain>
    </source>
</reference>
<dbReference type="InterPro" id="IPR029903">
    <property type="entry name" value="RmlD-like-bd"/>
</dbReference>
<evidence type="ECO:0000256" key="4">
    <source>
        <dbReference type="ARBA" id="ARBA00017099"/>
    </source>
</evidence>
<sequence length="331" mass="37623">MFDLNSSMDKRKTVLIMGITSFVGSNLCEFFRKDYRVVGTYHRKGQPIPGVLALPCDVLNKDEVQLVLYAFKPDIVIYCVGLTGLKECADMPNASDALNSAGLFNVAEIAPRYGARVVYLSSQFVFSGANKNYNEMDNADVITQYGKSQASSEFYLQKSSLNYLIVRCSKLYGRGVSPLRESWFEKLQRNLKANQSAIYDDFVHQGFVDIYYLGMVLKMCIDKNVANRLIHFASQDNMTYYEFAKTYCEIFHESESLINKGKWHLPILKSTSVERVDEHLHYKLDVLNIEGLLKIKMPTIRESLEFTLKRLNGNRTPAKGVVNKGEGLSFI</sequence>
<organism evidence="7 8">
    <name type="scientific">Bacteriovorax stolpii</name>
    <name type="common">Bdellovibrio stolpii</name>
    <dbReference type="NCBI Taxonomy" id="960"/>
    <lineage>
        <taxon>Bacteria</taxon>
        <taxon>Pseudomonadati</taxon>
        <taxon>Bdellovibrionota</taxon>
        <taxon>Bacteriovoracia</taxon>
        <taxon>Bacteriovoracales</taxon>
        <taxon>Bacteriovoracaceae</taxon>
        <taxon>Bacteriovorax</taxon>
    </lineage>
</organism>
<evidence type="ECO:0000256" key="1">
    <source>
        <dbReference type="ARBA" id="ARBA00004781"/>
    </source>
</evidence>
<dbReference type="InterPro" id="IPR036291">
    <property type="entry name" value="NAD(P)-bd_dom_sf"/>
</dbReference>
<comment type="function">
    <text evidence="6">Catalyzes the reduction of dTDP-6-deoxy-L-lyxo-4-hexulose to yield dTDP-L-rhamnose.</text>
</comment>
<dbReference type="EC" id="1.1.1.133" evidence="3 6"/>
<dbReference type="InterPro" id="IPR005913">
    <property type="entry name" value="dTDP_dehydrorham_reduct"/>
</dbReference>
<proteinExistence type="inferred from homology"/>
<comment type="similarity">
    <text evidence="2 6">Belongs to the dTDP-4-dehydrorhamnose reductase family.</text>
</comment>
<dbReference type="AlphaFoldDB" id="A0A2K9NPJ6"/>
<dbReference type="GO" id="GO:0019305">
    <property type="term" value="P:dTDP-rhamnose biosynthetic process"/>
    <property type="evidence" value="ECO:0007669"/>
    <property type="project" value="UniProtKB-UniPathway"/>
</dbReference>
<dbReference type="PANTHER" id="PTHR10491">
    <property type="entry name" value="DTDP-4-DEHYDRORHAMNOSE REDUCTASE"/>
    <property type="match status" value="1"/>
</dbReference>
<dbReference type="OrthoDB" id="5295702at2"/>
<comment type="pathway">
    <text evidence="1 6">Carbohydrate biosynthesis; dTDP-L-rhamnose biosynthesis.</text>
</comment>